<dbReference type="SUPFAM" id="SSF55729">
    <property type="entry name" value="Acyl-CoA N-acyltransferases (Nat)"/>
    <property type="match status" value="1"/>
</dbReference>
<evidence type="ECO:0000313" key="5">
    <source>
        <dbReference type="EMBL" id="QEU74224.1"/>
    </source>
</evidence>
<evidence type="ECO:0000256" key="1">
    <source>
        <dbReference type="ARBA" id="ARBA00022679"/>
    </source>
</evidence>
<feature type="domain" description="N-acetyltransferase" evidence="4">
    <location>
        <begin position="26"/>
        <end position="176"/>
    </location>
</feature>
<dbReference type="GO" id="GO:0005737">
    <property type="term" value="C:cytoplasm"/>
    <property type="evidence" value="ECO:0007669"/>
    <property type="project" value="TreeGrafter"/>
</dbReference>
<dbReference type="Pfam" id="PF13302">
    <property type="entry name" value="Acetyltransf_3"/>
    <property type="match status" value="1"/>
</dbReference>
<dbReference type="InterPro" id="IPR051531">
    <property type="entry name" value="N-acetyltransferase"/>
</dbReference>
<dbReference type="InterPro" id="IPR016181">
    <property type="entry name" value="Acyl_CoA_acyltransferase"/>
</dbReference>
<sequence>MTENVHELTAGVCLRPAVISDAESFAVALTRSRTYMKRWEPGRPEAYYTAEGQHRRLTGLLADHEAGRAMPWVLADEEDRVVGAVNLGPIERGPFRNARLGYWVDVDRAGRGLATAAVRRVCEDARDRLGLHRVEAGTVVDNAASQRVLAKAGFETIGTAPRYLHIAGTWADHRLFQRILHDGPPER</sequence>
<keyword evidence="6" id="KW-1185">Reference proteome</keyword>
<dbReference type="PANTHER" id="PTHR43792">
    <property type="entry name" value="GNAT FAMILY, PUTATIVE (AFU_ORTHOLOGUE AFUA_3G00765)-RELATED-RELATED"/>
    <property type="match status" value="1"/>
</dbReference>
<dbReference type="Gene3D" id="3.40.630.30">
    <property type="match status" value="1"/>
</dbReference>
<dbReference type="KEGG" id="snk:CP967_21485"/>
<keyword evidence="1 5" id="KW-0808">Transferase</keyword>
<proteinExistence type="inferred from homology"/>
<dbReference type="InterPro" id="IPR000182">
    <property type="entry name" value="GNAT_dom"/>
</dbReference>
<dbReference type="OrthoDB" id="5242221at2"/>
<evidence type="ECO:0000313" key="6">
    <source>
        <dbReference type="Proteomes" id="UP000326178"/>
    </source>
</evidence>
<protein>
    <submittedName>
        <fullName evidence="5">N-acetyltransferase</fullName>
    </submittedName>
</protein>
<evidence type="ECO:0000259" key="4">
    <source>
        <dbReference type="PROSITE" id="PS51186"/>
    </source>
</evidence>
<name>A0A5J6FFE1_9ACTN</name>
<keyword evidence="2" id="KW-0012">Acyltransferase</keyword>
<dbReference type="Proteomes" id="UP000326178">
    <property type="component" value="Chromosome"/>
</dbReference>
<dbReference type="GO" id="GO:0008999">
    <property type="term" value="F:protein-N-terminal-alanine acetyltransferase activity"/>
    <property type="evidence" value="ECO:0007669"/>
    <property type="project" value="TreeGrafter"/>
</dbReference>
<dbReference type="EMBL" id="CP023702">
    <property type="protein sequence ID" value="QEU74224.1"/>
    <property type="molecule type" value="Genomic_DNA"/>
</dbReference>
<evidence type="ECO:0000256" key="3">
    <source>
        <dbReference type="ARBA" id="ARBA00038502"/>
    </source>
</evidence>
<dbReference type="PANTHER" id="PTHR43792:SF8">
    <property type="entry name" value="[RIBOSOMAL PROTEIN US5]-ALANINE N-ACETYLTRANSFERASE"/>
    <property type="match status" value="1"/>
</dbReference>
<dbReference type="RefSeq" id="WP_150489518.1">
    <property type="nucleotide sequence ID" value="NZ_BMUV01000006.1"/>
</dbReference>
<organism evidence="5 6">
    <name type="scientific">Streptomyces nitrosporeus</name>
    <dbReference type="NCBI Taxonomy" id="28894"/>
    <lineage>
        <taxon>Bacteria</taxon>
        <taxon>Bacillati</taxon>
        <taxon>Actinomycetota</taxon>
        <taxon>Actinomycetes</taxon>
        <taxon>Kitasatosporales</taxon>
        <taxon>Streptomycetaceae</taxon>
        <taxon>Streptomyces</taxon>
    </lineage>
</organism>
<evidence type="ECO:0000256" key="2">
    <source>
        <dbReference type="ARBA" id="ARBA00023315"/>
    </source>
</evidence>
<comment type="similarity">
    <text evidence="3">Belongs to the acetyltransferase family. RimJ subfamily.</text>
</comment>
<dbReference type="AlphaFoldDB" id="A0A5J6FFE1"/>
<accession>A0A5J6FFE1</accession>
<reference evidence="5 6" key="1">
    <citation type="submission" date="2017-09" db="EMBL/GenBank/DDBJ databases">
        <authorList>
            <person name="Lee N."/>
            <person name="Cho B.-K."/>
        </authorList>
    </citation>
    <scope>NUCLEOTIDE SEQUENCE [LARGE SCALE GENOMIC DNA]</scope>
    <source>
        <strain evidence="5 6">ATCC 12769</strain>
    </source>
</reference>
<gene>
    <name evidence="5" type="ORF">CP967_21485</name>
</gene>
<dbReference type="PROSITE" id="PS51186">
    <property type="entry name" value="GNAT"/>
    <property type="match status" value="1"/>
</dbReference>